<dbReference type="EMBL" id="JAWWNJ010000013">
    <property type="protein sequence ID" value="KAK7042745.1"/>
    <property type="molecule type" value="Genomic_DNA"/>
</dbReference>
<sequence length="72" mass="8197">MYSLPLSSIYLLFAIASHSPLFLDTVAKITNMRAPRLYFYPFYPFSWLSFHLYPVVVSTVASFIGETTAVLL</sequence>
<keyword evidence="1" id="KW-0472">Membrane</keyword>
<name>A0AAW0CV83_9AGAR</name>
<proteinExistence type="predicted"/>
<evidence type="ECO:0000313" key="3">
    <source>
        <dbReference type="Proteomes" id="UP001362999"/>
    </source>
</evidence>
<gene>
    <name evidence="2" type="ORF">R3P38DRAFT_2892019</name>
</gene>
<keyword evidence="1" id="KW-0812">Transmembrane</keyword>
<accession>A0AAW0CV83</accession>
<reference evidence="2 3" key="1">
    <citation type="journal article" date="2024" name="J Genomics">
        <title>Draft genome sequencing and assembly of Favolaschia claudopus CIRM-BRFM 2984 isolated from oak limbs.</title>
        <authorList>
            <person name="Navarro D."/>
            <person name="Drula E."/>
            <person name="Chaduli D."/>
            <person name="Cazenave R."/>
            <person name="Ahrendt S."/>
            <person name="Wang J."/>
            <person name="Lipzen A."/>
            <person name="Daum C."/>
            <person name="Barry K."/>
            <person name="Grigoriev I.V."/>
            <person name="Favel A."/>
            <person name="Rosso M.N."/>
            <person name="Martin F."/>
        </authorList>
    </citation>
    <scope>NUCLEOTIDE SEQUENCE [LARGE SCALE GENOMIC DNA]</scope>
    <source>
        <strain evidence="2 3">CIRM-BRFM 2984</strain>
    </source>
</reference>
<evidence type="ECO:0000313" key="2">
    <source>
        <dbReference type="EMBL" id="KAK7042745.1"/>
    </source>
</evidence>
<dbReference type="AlphaFoldDB" id="A0AAW0CV83"/>
<evidence type="ECO:0000256" key="1">
    <source>
        <dbReference type="SAM" id="Phobius"/>
    </source>
</evidence>
<dbReference type="Proteomes" id="UP001362999">
    <property type="component" value="Unassembled WGS sequence"/>
</dbReference>
<feature type="transmembrane region" description="Helical" evidence="1">
    <location>
        <begin position="47"/>
        <end position="71"/>
    </location>
</feature>
<comment type="caution">
    <text evidence="2">The sequence shown here is derived from an EMBL/GenBank/DDBJ whole genome shotgun (WGS) entry which is preliminary data.</text>
</comment>
<keyword evidence="3" id="KW-1185">Reference proteome</keyword>
<organism evidence="2 3">
    <name type="scientific">Favolaschia claudopus</name>
    <dbReference type="NCBI Taxonomy" id="2862362"/>
    <lineage>
        <taxon>Eukaryota</taxon>
        <taxon>Fungi</taxon>
        <taxon>Dikarya</taxon>
        <taxon>Basidiomycota</taxon>
        <taxon>Agaricomycotina</taxon>
        <taxon>Agaricomycetes</taxon>
        <taxon>Agaricomycetidae</taxon>
        <taxon>Agaricales</taxon>
        <taxon>Marasmiineae</taxon>
        <taxon>Mycenaceae</taxon>
        <taxon>Favolaschia</taxon>
    </lineage>
</organism>
<protein>
    <submittedName>
        <fullName evidence="2">Uncharacterized protein</fullName>
    </submittedName>
</protein>
<keyword evidence="1" id="KW-1133">Transmembrane helix</keyword>